<reference evidence="1 2" key="1">
    <citation type="submission" date="2020-08" db="EMBL/GenBank/DDBJ databases">
        <title>Genomic Encyclopedia of Type Strains, Phase IV (KMG-IV): sequencing the most valuable type-strain genomes for metagenomic binning, comparative biology and taxonomic classification.</title>
        <authorList>
            <person name="Goeker M."/>
        </authorList>
    </citation>
    <scope>NUCLEOTIDE SEQUENCE [LARGE SCALE GENOMIC DNA]</scope>
    <source>
        <strain evidence="1 2">DSM 26287</strain>
    </source>
</reference>
<organism evidence="1 2">
    <name type="scientific">Thalassotalea piscium</name>
    <dbReference type="NCBI Taxonomy" id="1230533"/>
    <lineage>
        <taxon>Bacteria</taxon>
        <taxon>Pseudomonadati</taxon>
        <taxon>Pseudomonadota</taxon>
        <taxon>Gammaproteobacteria</taxon>
        <taxon>Alteromonadales</taxon>
        <taxon>Colwelliaceae</taxon>
        <taxon>Thalassotalea</taxon>
    </lineage>
</organism>
<accession>A0A7X0NGL5</accession>
<sequence length="32" mass="3915">MSMDFTFERRECDIQDRLSDQLIDELTCDFEL</sequence>
<dbReference type="Proteomes" id="UP000537141">
    <property type="component" value="Unassembled WGS sequence"/>
</dbReference>
<proteinExistence type="predicted"/>
<keyword evidence="2" id="KW-1185">Reference proteome</keyword>
<comment type="caution">
    <text evidence="1">The sequence shown here is derived from an EMBL/GenBank/DDBJ whole genome shotgun (WGS) entry which is preliminary data.</text>
</comment>
<evidence type="ECO:0000313" key="2">
    <source>
        <dbReference type="Proteomes" id="UP000537141"/>
    </source>
</evidence>
<gene>
    <name evidence="1" type="ORF">HNQ55_001609</name>
</gene>
<name>A0A7X0NGL5_9GAMM</name>
<dbReference type="EMBL" id="JACHHU010000010">
    <property type="protein sequence ID" value="MBB6543102.1"/>
    <property type="molecule type" value="Genomic_DNA"/>
</dbReference>
<evidence type="ECO:0000313" key="1">
    <source>
        <dbReference type="EMBL" id="MBB6543102.1"/>
    </source>
</evidence>
<protein>
    <submittedName>
        <fullName evidence="1">Uncharacterized protein</fullName>
    </submittedName>
</protein>
<dbReference type="AlphaFoldDB" id="A0A7X0NGL5"/>